<keyword evidence="1" id="KW-0472">Membrane</keyword>
<dbReference type="AlphaFoldDB" id="A0A915L0Z3"/>
<reference evidence="3" key="1">
    <citation type="submission" date="2022-11" db="UniProtKB">
        <authorList>
            <consortium name="WormBaseParasite"/>
        </authorList>
    </citation>
    <scope>IDENTIFICATION</scope>
</reference>
<dbReference type="InterPro" id="IPR019426">
    <property type="entry name" value="7TM_GPCR_serpentine_rcpt_Srv"/>
</dbReference>
<evidence type="ECO:0000313" key="2">
    <source>
        <dbReference type="Proteomes" id="UP000887565"/>
    </source>
</evidence>
<dbReference type="Gene3D" id="1.20.1070.10">
    <property type="entry name" value="Rhodopsin 7-helix transmembrane proteins"/>
    <property type="match status" value="1"/>
</dbReference>
<keyword evidence="1" id="KW-1133">Transmembrane helix</keyword>
<organism evidence="2 3">
    <name type="scientific">Romanomermis culicivorax</name>
    <name type="common">Nematode worm</name>
    <dbReference type="NCBI Taxonomy" id="13658"/>
    <lineage>
        <taxon>Eukaryota</taxon>
        <taxon>Metazoa</taxon>
        <taxon>Ecdysozoa</taxon>
        <taxon>Nematoda</taxon>
        <taxon>Enoplea</taxon>
        <taxon>Dorylaimia</taxon>
        <taxon>Mermithida</taxon>
        <taxon>Mermithoidea</taxon>
        <taxon>Mermithidae</taxon>
        <taxon>Romanomermis</taxon>
    </lineage>
</organism>
<dbReference type="WBParaSite" id="nRc.2.0.1.t44733-RA">
    <property type="protein sequence ID" value="nRc.2.0.1.t44733-RA"/>
    <property type="gene ID" value="nRc.2.0.1.g44733"/>
</dbReference>
<accession>A0A915L0Z3</accession>
<protein>
    <submittedName>
        <fullName evidence="3">7TM GPCR serpentine receptor class x (Srx) domain-containing protein</fullName>
    </submittedName>
</protein>
<sequence>MVYEFFYQNYSAVITFVINAVCWFLTILLYGVAGVLSFKRAKKSLTRRQRTNLRRELKLFKQALIITVVTSIFLILQFFPDCSSFACKMSAYGAILAYGMAAPVSYLIIDKTLRTYMMKMLFCRKEDTMTMNISTIAVPKERNGKTTLA</sequence>
<name>A0A915L0Z3_ROMCU</name>
<proteinExistence type="predicted"/>
<feature type="transmembrane region" description="Helical" evidence="1">
    <location>
        <begin position="59"/>
        <end position="79"/>
    </location>
</feature>
<evidence type="ECO:0000256" key="1">
    <source>
        <dbReference type="SAM" id="Phobius"/>
    </source>
</evidence>
<evidence type="ECO:0000313" key="3">
    <source>
        <dbReference type="WBParaSite" id="nRc.2.0.1.t44733-RA"/>
    </source>
</evidence>
<dbReference type="Pfam" id="PF10323">
    <property type="entry name" value="7TM_GPCR_Srv"/>
    <property type="match status" value="1"/>
</dbReference>
<dbReference type="Proteomes" id="UP000887565">
    <property type="component" value="Unplaced"/>
</dbReference>
<keyword evidence="1" id="KW-0812">Transmembrane</keyword>
<feature type="transmembrane region" description="Helical" evidence="1">
    <location>
        <begin position="12"/>
        <end position="38"/>
    </location>
</feature>
<dbReference type="SUPFAM" id="SSF81321">
    <property type="entry name" value="Family A G protein-coupled receptor-like"/>
    <property type="match status" value="1"/>
</dbReference>
<keyword evidence="2" id="KW-1185">Reference proteome</keyword>
<feature type="transmembrane region" description="Helical" evidence="1">
    <location>
        <begin position="91"/>
        <end position="109"/>
    </location>
</feature>